<accession>A0A1W2TKD0</accession>
<evidence type="ECO:0000313" key="3">
    <source>
        <dbReference type="EMBL" id="GAP88722.2"/>
    </source>
</evidence>
<dbReference type="GO" id="GO:0016102">
    <property type="term" value="P:diterpenoid biosynthetic process"/>
    <property type="evidence" value="ECO:0007669"/>
    <property type="project" value="TreeGrafter"/>
</dbReference>
<feature type="region of interest" description="Disordered" evidence="2">
    <location>
        <begin position="635"/>
        <end position="690"/>
    </location>
</feature>
<dbReference type="InterPro" id="IPR008930">
    <property type="entry name" value="Terpenoid_cyclase/PrenylTrfase"/>
</dbReference>
<proteinExistence type="inferred from homology"/>
<dbReference type="STRING" id="77044.A0A1W2TKD0"/>
<feature type="compositionally biased region" description="Low complexity" evidence="2">
    <location>
        <begin position="645"/>
        <end position="654"/>
    </location>
</feature>
<dbReference type="PANTHER" id="PTHR31739:SF25">
    <property type="entry name" value="(E,E)-GERANYLLINALOOL SYNTHASE"/>
    <property type="match status" value="1"/>
</dbReference>
<dbReference type="OMA" id="AAYLLEC"/>
<evidence type="ECO:0000313" key="4">
    <source>
        <dbReference type="Proteomes" id="UP000054516"/>
    </source>
</evidence>
<feature type="compositionally biased region" description="Pro residues" evidence="2">
    <location>
        <begin position="674"/>
        <end position="688"/>
    </location>
</feature>
<protein>
    <submittedName>
        <fullName evidence="3">Putative ent-kaurene synthase</fullName>
    </submittedName>
</protein>
<dbReference type="SUPFAM" id="SSF48239">
    <property type="entry name" value="Terpenoid cyclases/Protein prenyltransferases"/>
    <property type="match status" value="1"/>
</dbReference>
<dbReference type="InterPro" id="IPR050148">
    <property type="entry name" value="Terpene_synthase-like"/>
</dbReference>
<dbReference type="GO" id="GO:0000287">
    <property type="term" value="F:magnesium ion binding"/>
    <property type="evidence" value="ECO:0007669"/>
    <property type="project" value="TreeGrafter"/>
</dbReference>
<dbReference type="PANTHER" id="PTHR31739">
    <property type="entry name" value="ENT-COPALYL DIPHOSPHATE SYNTHASE, CHLOROPLASTIC"/>
    <property type="match status" value="1"/>
</dbReference>
<gene>
    <name evidence="3" type="ORF">SAMD00023353_1201370</name>
</gene>
<keyword evidence="4" id="KW-1185">Reference proteome</keyword>
<dbReference type="AlphaFoldDB" id="A0A1W2TKD0"/>
<evidence type="ECO:0000256" key="2">
    <source>
        <dbReference type="SAM" id="MobiDB-lite"/>
    </source>
</evidence>
<organism evidence="3">
    <name type="scientific">Rosellinia necatrix</name>
    <name type="common">White root-rot fungus</name>
    <dbReference type="NCBI Taxonomy" id="77044"/>
    <lineage>
        <taxon>Eukaryota</taxon>
        <taxon>Fungi</taxon>
        <taxon>Dikarya</taxon>
        <taxon>Ascomycota</taxon>
        <taxon>Pezizomycotina</taxon>
        <taxon>Sordariomycetes</taxon>
        <taxon>Xylariomycetidae</taxon>
        <taxon>Xylariales</taxon>
        <taxon>Xylariaceae</taxon>
        <taxon>Rosellinia</taxon>
    </lineage>
</organism>
<reference evidence="3" key="1">
    <citation type="submission" date="2016-03" db="EMBL/GenBank/DDBJ databases">
        <title>Draft genome sequence of Rosellinia necatrix.</title>
        <authorList>
            <person name="Kanematsu S."/>
        </authorList>
    </citation>
    <scope>NUCLEOTIDE SEQUENCE [LARGE SCALE GENOMIC DNA]</scope>
    <source>
        <strain evidence="3">W97</strain>
    </source>
</reference>
<name>A0A1W2TKD0_ROSNE</name>
<comment type="similarity">
    <text evidence="1">Belongs to the terpene synthase family.</text>
</comment>
<evidence type="ECO:0000256" key="1">
    <source>
        <dbReference type="ARBA" id="ARBA00006333"/>
    </source>
</evidence>
<sequence>MIRDPEAQGRWLFPESYSYLLLHQGEDGMWPTYASPIDGILNTLAGLLALVKHHKSDATDVDSPCPRPANAWDVPTRIEKAHGALQSALNHWDVSQTLHVGSEMLVPSLLRQLGEEGVVFEFDGQSALTSQYQKKLDMLGSKQPTTLLHSLEALVGAFDFGLLRHHCSIYRGMLGSPASTAAYLLHSPEWDIRAQTYLENVVSYYGSCGGVPSCFPTPVFEISWIISTLFASDFNVEDFRDGDLRVITEYLRKAIGDQDGVLGFAPHCLPDADDTAKSLLALGALGVQIDRAPLIRNFEGSSHFKTYQLERNPSVSANCNVLLALLTSPNVEEYVPQIEKAVKFLCGCWNANKLQDKWNLAVEYTYMLLASAFCQLLRAYSKGSLRHLAADIIRIDVPIISVQLLGRALSKQQANGSWEDSVERTSYGALLVSHALKLPWPLPIRQHAEAALFKAKAYLEAHSEEWATGDYLWVEKVTYKLPTLAETYCLAAMNSSGKEQPWTSEVEQVFEVNEAKVKKMTAFFSRLPLLQALSDVAMTFAIHEAAMYSSRLKEVRLDVFPRDDMAMSADEYLAYIPIAWTTTNAAHGSPLSGDEMWAMMVLSMLNYQADEYMESVVARLAAPSSRVLTTMIAAEIRTGEPPGPGATTTYPSSSLRHPATFQPTVSSPARPGHGSPPPPPPPASPEPPAAAVSAVAEVLARYIGHVRRHPALQRSPPAARVRVMQELEKYLLAQMAHNADNARLRERRHDDDGDGVVVVGGWQDQVPYYDWVRTTGADDTSCPYSFAFFCCLVSRGDGDGDYCLVSVEQRYLAREMCAHLAALCRQYNDYGSAARDGAEGTLNSLHFPEFAGGAGRGPDGGRGAGGRGDAVERAKGLLMRVAGVERALMQTCWGALSASLGKGVRTKLRAFIDVADLFGQIYVARDIASKVQRR</sequence>
<dbReference type="Gene3D" id="1.50.10.160">
    <property type="match status" value="1"/>
</dbReference>
<dbReference type="OrthoDB" id="2343925at2759"/>
<dbReference type="GO" id="GO:0010333">
    <property type="term" value="F:terpene synthase activity"/>
    <property type="evidence" value="ECO:0007669"/>
    <property type="project" value="InterPro"/>
</dbReference>
<dbReference type="Proteomes" id="UP000054516">
    <property type="component" value="Unassembled WGS sequence"/>
</dbReference>
<dbReference type="Gene3D" id="1.50.10.20">
    <property type="match status" value="1"/>
</dbReference>
<dbReference type="EMBL" id="DF977457">
    <property type="protein sequence ID" value="GAP88722.2"/>
    <property type="molecule type" value="Genomic_DNA"/>
</dbReference>